<organism evidence="1 2">
    <name type="scientific">Piptocephalis cylindrospora</name>
    <dbReference type="NCBI Taxonomy" id="1907219"/>
    <lineage>
        <taxon>Eukaryota</taxon>
        <taxon>Fungi</taxon>
        <taxon>Fungi incertae sedis</taxon>
        <taxon>Zoopagomycota</taxon>
        <taxon>Zoopagomycotina</taxon>
        <taxon>Zoopagomycetes</taxon>
        <taxon>Zoopagales</taxon>
        <taxon>Piptocephalidaceae</taxon>
        <taxon>Piptocephalis</taxon>
    </lineage>
</organism>
<dbReference type="PANTHER" id="PTHR37325:SF1">
    <property type="entry name" value="OXIDOREDUCTASE 21 KDA SUBUNIT, PUTATIVE (AFU_ORTHOLOGUE AFUA_4G05910)-RELATED"/>
    <property type="match status" value="1"/>
</dbReference>
<dbReference type="OrthoDB" id="2093493at2759"/>
<dbReference type="Proteomes" id="UP000267251">
    <property type="component" value="Unassembled WGS sequence"/>
</dbReference>
<keyword evidence="2" id="KW-1185">Reference proteome</keyword>
<dbReference type="PANTHER" id="PTHR37325">
    <property type="entry name" value="OXIDOREDUCTASE 21 KDA SUBUNIT, PUTATIVE (AFU_ORTHOLOGUE AFUA_4G05910)-RELATED"/>
    <property type="match status" value="1"/>
</dbReference>
<reference evidence="2" key="1">
    <citation type="journal article" date="2018" name="Nat. Microbiol.">
        <title>Leveraging single-cell genomics to expand the fungal tree of life.</title>
        <authorList>
            <person name="Ahrendt S.R."/>
            <person name="Quandt C.A."/>
            <person name="Ciobanu D."/>
            <person name="Clum A."/>
            <person name="Salamov A."/>
            <person name="Andreopoulos B."/>
            <person name="Cheng J.F."/>
            <person name="Woyke T."/>
            <person name="Pelin A."/>
            <person name="Henrissat B."/>
            <person name="Reynolds N.K."/>
            <person name="Benny G.L."/>
            <person name="Smith M.E."/>
            <person name="James T.Y."/>
            <person name="Grigoriev I.V."/>
        </authorList>
    </citation>
    <scope>NUCLEOTIDE SEQUENCE [LARGE SCALE GENOMIC DNA]</scope>
</reference>
<sequence>MSSTSPFWRNLRKLLVVNPAWEDSMPVKGYRLPSPGSRPEYVRPIDDASAVRNNPYYKRDARRNYPLASQYTQADVAAYIAGPSATLVGQAEGEVTQVSEISPNALMDALKSHSGPIYTKSKLPPFPGKPYAWKVSQEADPVDPSTYWPMKNYA</sequence>
<dbReference type="CDD" id="cd22849">
    <property type="entry name" value="NuzM"/>
    <property type="match status" value="1"/>
</dbReference>
<accession>A0A4P9Y1E4</accession>
<name>A0A4P9Y1E4_9FUNG</name>
<proteinExistence type="predicted"/>
<protein>
    <submittedName>
        <fullName evidence="1">Uncharacterized protein</fullName>
    </submittedName>
</protein>
<evidence type="ECO:0000313" key="1">
    <source>
        <dbReference type="EMBL" id="RKP12583.1"/>
    </source>
</evidence>
<evidence type="ECO:0000313" key="2">
    <source>
        <dbReference type="Proteomes" id="UP000267251"/>
    </source>
</evidence>
<gene>
    <name evidence="1" type="ORF">BJ684DRAFT_11284</name>
</gene>
<dbReference type="EMBL" id="KZ988278">
    <property type="protein sequence ID" value="RKP12583.1"/>
    <property type="molecule type" value="Genomic_DNA"/>
</dbReference>
<dbReference type="AlphaFoldDB" id="A0A4P9Y1E4"/>
<dbReference type="InterPro" id="IPR016813">
    <property type="entry name" value="NADH_Ub_cplx-1_21kDa"/>
</dbReference>